<comment type="caution">
    <text evidence="4">The sequence shown here is derived from an EMBL/GenBank/DDBJ whole genome shotgun (WGS) entry which is preliminary data.</text>
</comment>
<evidence type="ECO:0000259" key="3">
    <source>
        <dbReference type="PROSITE" id="PS50943"/>
    </source>
</evidence>
<dbReference type="RefSeq" id="WP_345407606.1">
    <property type="nucleotide sequence ID" value="NZ_BAABHG010000023.1"/>
</dbReference>
<dbReference type="SMART" id="SM00530">
    <property type="entry name" value="HTH_XRE"/>
    <property type="match status" value="1"/>
</dbReference>
<feature type="region of interest" description="Disordered" evidence="1">
    <location>
        <begin position="88"/>
        <end position="107"/>
    </location>
</feature>
<dbReference type="CDD" id="cd00161">
    <property type="entry name" value="beta-trefoil_Ricin-like"/>
    <property type="match status" value="1"/>
</dbReference>
<dbReference type="Gene3D" id="2.80.10.50">
    <property type="match status" value="1"/>
</dbReference>
<dbReference type="InterPro" id="IPR000772">
    <property type="entry name" value="Ricin_B_lectin"/>
</dbReference>
<gene>
    <name evidence="4" type="ORF">ACFSYJ_36125</name>
</gene>
<evidence type="ECO:0000313" key="4">
    <source>
        <dbReference type="EMBL" id="MFD2464093.1"/>
    </source>
</evidence>
<dbReference type="Proteomes" id="UP001597419">
    <property type="component" value="Unassembled WGS sequence"/>
</dbReference>
<dbReference type="SUPFAM" id="SSF50370">
    <property type="entry name" value="Ricin B-like lectins"/>
    <property type="match status" value="1"/>
</dbReference>
<feature type="domain" description="HTH cro/C1-type" evidence="3">
    <location>
        <begin position="19"/>
        <end position="73"/>
    </location>
</feature>
<dbReference type="InterPro" id="IPR010982">
    <property type="entry name" value="Lambda_DNA-bd_dom_sf"/>
</dbReference>
<proteinExistence type="predicted"/>
<protein>
    <submittedName>
        <fullName evidence="4">Ricin-type beta-trefoil lectin domain protein</fullName>
    </submittedName>
</protein>
<keyword evidence="2" id="KW-0812">Transmembrane</keyword>
<dbReference type="Gene3D" id="1.10.260.40">
    <property type="entry name" value="lambda repressor-like DNA-binding domains"/>
    <property type="match status" value="1"/>
</dbReference>
<name>A0ABW5GTG1_9PSEU</name>
<dbReference type="InterPro" id="IPR035992">
    <property type="entry name" value="Ricin_B-like_lectins"/>
</dbReference>
<evidence type="ECO:0000256" key="2">
    <source>
        <dbReference type="SAM" id="Phobius"/>
    </source>
</evidence>
<keyword evidence="5" id="KW-1185">Reference proteome</keyword>
<dbReference type="PROSITE" id="PS50231">
    <property type="entry name" value="RICIN_B_LECTIN"/>
    <property type="match status" value="1"/>
</dbReference>
<feature type="transmembrane region" description="Helical" evidence="2">
    <location>
        <begin position="113"/>
        <end position="134"/>
    </location>
</feature>
<dbReference type="PROSITE" id="PS50943">
    <property type="entry name" value="HTH_CROC1"/>
    <property type="match status" value="1"/>
</dbReference>
<keyword evidence="2" id="KW-0472">Membrane</keyword>
<evidence type="ECO:0000313" key="5">
    <source>
        <dbReference type="Proteomes" id="UP001597419"/>
    </source>
</evidence>
<dbReference type="SMART" id="SM00458">
    <property type="entry name" value="RICIN"/>
    <property type="match status" value="1"/>
</dbReference>
<sequence length="293" mass="31733">MGDQEDEEAEARERLAHGLRALRCAAGKSLKQLEPEVHASDSALSRYFTGQAVPPWEVVESLCRVTGSPATELRTVWERASGVAHDRVKPAPAPVGAGRSSPPARRPAGRRRVLLVAGVLATAVLLVGIGAWLARETPEKDAAVPDLGPPEAIMLVNARVGVADGARYVVDIANWSQDEGAEAHLWHWRSDTRNDIRNQLWHAEPAAPGGTRFRNVLSNRCLAASPAGALAQSDCSASPAQAWQHTAQARLENLADRRCLDVKDHQLNDGEALVMAPCHDSPTQHWNLRRRTG</sequence>
<dbReference type="SUPFAM" id="SSF47413">
    <property type="entry name" value="lambda repressor-like DNA-binding domains"/>
    <property type="match status" value="1"/>
</dbReference>
<dbReference type="EMBL" id="JBHUKU010000024">
    <property type="protein sequence ID" value="MFD2464093.1"/>
    <property type="molecule type" value="Genomic_DNA"/>
</dbReference>
<dbReference type="InterPro" id="IPR001387">
    <property type="entry name" value="Cro/C1-type_HTH"/>
</dbReference>
<dbReference type="Pfam" id="PF13560">
    <property type="entry name" value="HTH_31"/>
    <property type="match status" value="1"/>
</dbReference>
<organism evidence="4 5">
    <name type="scientific">Amycolatopsis samaneae</name>
    <dbReference type="NCBI Taxonomy" id="664691"/>
    <lineage>
        <taxon>Bacteria</taxon>
        <taxon>Bacillati</taxon>
        <taxon>Actinomycetota</taxon>
        <taxon>Actinomycetes</taxon>
        <taxon>Pseudonocardiales</taxon>
        <taxon>Pseudonocardiaceae</taxon>
        <taxon>Amycolatopsis</taxon>
    </lineage>
</organism>
<evidence type="ECO:0000256" key="1">
    <source>
        <dbReference type="SAM" id="MobiDB-lite"/>
    </source>
</evidence>
<keyword evidence="2" id="KW-1133">Transmembrane helix</keyword>
<dbReference type="CDD" id="cd00093">
    <property type="entry name" value="HTH_XRE"/>
    <property type="match status" value="1"/>
</dbReference>
<dbReference type="Pfam" id="PF00652">
    <property type="entry name" value="Ricin_B_lectin"/>
    <property type="match status" value="1"/>
</dbReference>
<accession>A0ABW5GTG1</accession>
<reference evidence="5" key="1">
    <citation type="journal article" date="2019" name="Int. J. Syst. Evol. Microbiol.">
        <title>The Global Catalogue of Microorganisms (GCM) 10K type strain sequencing project: providing services to taxonomists for standard genome sequencing and annotation.</title>
        <authorList>
            <consortium name="The Broad Institute Genomics Platform"/>
            <consortium name="The Broad Institute Genome Sequencing Center for Infectious Disease"/>
            <person name="Wu L."/>
            <person name="Ma J."/>
        </authorList>
    </citation>
    <scope>NUCLEOTIDE SEQUENCE [LARGE SCALE GENOMIC DNA]</scope>
    <source>
        <strain evidence="5">CGMCC 4.7643</strain>
    </source>
</reference>